<accession>A0A857FTB6</accession>
<dbReference type="AlphaFoldDB" id="A0A857FTB6"/>
<dbReference type="Pfam" id="PF11937">
    <property type="entry name" value="DUF3455"/>
    <property type="match status" value="2"/>
</dbReference>
<geneLocation type="plasmid" evidence="2">
    <name>pa</name>
</geneLocation>
<dbReference type="PANTHER" id="PTHR35567:SF1">
    <property type="entry name" value="CONSERVED FUNGAL PROTEIN (AFU_ORTHOLOGUE AFUA_1G14230)"/>
    <property type="match status" value="1"/>
</dbReference>
<proteinExistence type="predicted"/>
<keyword evidence="1" id="KW-0614">Plasmid</keyword>
<dbReference type="PANTHER" id="PTHR35567">
    <property type="entry name" value="MALATE DEHYDROGENASE (AFU_ORTHOLOGUE AFUA_2G13800)"/>
    <property type="match status" value="1"/>
</dbReference>
<name>A0A857FTB6_KOMXY</name>
<dbReference type="EMBL" id="CP041349">
    <property type="protein sequence ID" value="QHC37435.1"/>
    <property type="molecule type" value="Genomic_DNA"/>
</dbReference>
<organism evidence="1 2">
    <name type="scientific">Komagataeibacter xylinus</name>
    <name type="common">Gluconacetobacter xylinus</name>
    <dbReference type="NCBI Taxonomy" id="28448"/>
    <lineage>
        <taxon>Bacteria</taxon>
        <taxon>Pseudomonadati</taxon>
        <taxon>Pseudomonadota</taxon>
        <taxon>Alphaproteobacteria</taxon>
        <taxon>Acetobacterales</taxon>
        <taxon>Acetobacteraceae</taxon>
        <taxon>Komagataeibacter</taxon>
    </lineage>
</organism>
<evidence type="ECO:0000313" key="2">
    <source>
        <dbReference type="Proteomes" id="UP000464674"/>
    </source>
</evidence>
<evidence type="ECO:0000313" key="1">
    <source>
        <dbReference type="EMBL" id="QHC37435.1"/>
    </source>
</evidence>
<gene>
    <name evidence="1" type="ORF">FMA36_17870</name>
</gene>
<protein>
    <submittedName>
        <fullName evidence="1">DUF3455 domain-containing protein</fullName>
    </submittedName>
</protein>
<dbReference type="InterPro" id="IPR021851">
    <property type="entry name" value="DUF3455"/>
</dbReference>
<dbReference type="Proteomes" id="UP000464674">
    <property type="component" value="Plasmid pA"/>
</dbReference>
<reference evidence="1 2" key="1">
    <citation type="journal article" date="2020" name="Carbohydr. Polym.">
        <title>Characterization and optimization of production of bacterial cellulose from strain CGMCC 17276 based on whole-genome analysis.</title>
        <authorList>
            <person name="Lu T."/>
            <person name="Gao H."/>
            <person name="Liao B."/>
            <person name="Wu J."/>
            <person name="Zhang W."/>
            <person name="Huang J."/>
            <person name="Liu M."/>
            <person name="Huang J."/>
            <person name="Chang Z."/>
            <person name="Jin M."/>
            <person name="Yi Z."/>
            <person name="Jiang D."/>
        </authorList>
    </citation>
    <scope>NUCLEOTIDE SEQUENCE [LARGE SCALE GENOMIC DNA]</scope>
    <source>
        <strain evidence="1 2">CGMCC 17276</strain>
        <plasmid evidence="2">pa</plasmid>
    </source>
</reference>
<sequence>MIFHPTNCHSLAPIRFILRCGILVALLLPSGAAMSRQPTSRGAPRKEFMLHAEGQQIYVCHRSATGALEWKLDEPAAELFEGYVYYGIHSAGPSWLLSDGSSVRATVMEVTHSARHTDVPQLHLKVTQHGGRGLLSGARYVDRVQTMGGALSGTCTLEDLSFGVPYEANYRFTFD</sequence>